<evidence type="ECO:0000313" key="3">
    <source>
        <dbReference type="EMBL" id="KAK8054379.1"/>
    </source>
</evidence>
<evidence type="ECO:0000256" key="2">
    <source>
        <dbReference type="SAM" id="Phobius"/>
    </source>
</evidence>
<evidence type="ECO:0000313" key="4">
    <source>
        <dbReference type="Proteomes" id="UP001446871"/>
    </source>
</evidence>
<name>A0ABR1U8W1_9PEZI</name>
<keyword evidence="4" id="KW-1185">Reference proteome</keyword>
<reference evidence="3 4" key="1">
    <citation type="submission" date="2023-01" db="EMBL/GenBank/DDBJ databases">
        <title>Analysis of 21 Apiospora genomes using comparative genomics revels a genus with tremendous synthesis potential of carbohydrate active enzymes and secondary metabolites.</title>
        <authorList>
            <person name="Sorensen T."/>
        </authorList>
    </citation>
    <scope>NUCLEOTIDE SEQUENCE [LARGE SCALE GENOMIC DNA]</scope>
    <source>
        <strain evidence="3 4">CBS 83171</strain>
    </source>
</reference>
<feature type="region of interest" description="Disordered" evidence="1">
    <location>
        <begin position="334"/>
        <end position="360"/>
    </location>
</feature>
<evidence type="ECO:0008006" key="5">
    <source>
        <dbReference type="Google" id="ProtNLM"/>
    </source>
</evidence>
<evidence type="ECO:0000256" key="1">
    <source>
        <dbReference type="SAM" id="MobiDB-lite"/>
    </source>
</evidence>
<keyword evidence="2" id="KW-0812">Transmembrane</keyword>
<keyword evidence="2" id="KW-1133">Transmembrane helix</keyword>
<gene>
    <name evidence="3" type="ORF">PG996_013680</name>
</gene>
<organism evidence="3 4">
    <name type="scientific">Apiospora saccharicola</name>
    <dbReference type="NCBI Taxonomy" id="335842"/>
    <lineage>
        <taxon>Eukaryota</taxon>
        <taxon>Fungi</taxon>
        <taxon>Dikarya</taxon>
        <taxon>Ascomycota</taxon>
        <taxon>Pezizomycotina</taxon>
        <taxon>Sordariomycetes</taxon>
        <taxon>Xylariomycetidae</taxon>
        <taxon>Amphisphaeriales</taxon>
        <taxon>Apiosporaceae</taxon>
        <taxon>Apiospora</taxon>
    </lineage>
</organism>
<feature type="transmembrane region" description="Helical" evidence="2">
    <location>
        <begin position="6"/>
        <end position="27"/>
    </location>
</feature>
<proteinExistence type="predicted"/>
<comment type="caution">
    <text evidence="3">The sequence shown here is derived from an EMBL/GenBank/DDBJ whole genome shotgun (WGS) entry which is preliminary data.</text>
</comment>
<feature type="transmembrane region" description="Helical" evidence="2">
    <location>
        <begin position="286"/>
        <end position="304"/>
    </location>
</feature>
<protein>
    <recommendedName>
        <fullName evidence="5">Transmembrane protein</fullName>
    </recommendedName>
</protein>
<keyword evidence="2" id="KW-0472">Membrane</keyword>
<sequence length="384" mass="41848">MPRCSITRVLGLLPLTWLCLVGTWLFLPFPEVPPAHRDAYISQTLRGGGALTTLHPYSDFYKGTVDRVRGSHCEDCGALILDWRLVADTKTDALILRLGDARLNLTDAALHTSNNAAAALTAGKDAVEKSWYLGDKVTARVRHGTTDDAINMPWFRWTDKVLVGDVLHGMADKEVDLRVYSPAPGVVEIWKELTLWGGFPGPKAIRDPDRMIGLLASFSGVSVQQVEGGRGGYAANRAKTVDLAISGVKGDLPSTTWPVRRTICGPLFVPTFYLPLPFFYLVREPMALLIMCAVGALAILGLWVRAGTPDMKLWFAGLPVIRLCCPGRARRARRRGVWGPSGPVQDEEDEAGLLGGGPKEGASMFVMPSVAKPSKSRARVLDKY</sequence>
<dbReference type="Proteomes" id="UP001446871">
    <property type="component" value="Unassembled WGS sequence"/>
</dbReference>
<dbReference type="EMBL" id="JAQQWM010000008">
    <property type="protein sequence ID" value="KAK8054379.1"/>
    <property type="molecule type" value="Genomic_DNA"/>
</dbReference>
<accession>A0ABR1U8W1</accession>